<comment type="caution">
    <text evidence="1">The sequence shown here is derived from an EMBL/GenBank/DDBJ whole genome shotgun (WGS) entry which is preliminary data.</text>
</comment>
<sequence length="196" mass="20988">VDNGLNGINGTASGSVVSTTGRLNGAVQFSSSSYIYYTYPPFYFLGISNQAFSISLWANPTGSYRASTLVFVQQLPGWCVHFIVMTSTGYITAHLWDGGDVAINGPILPLNTWTHIGYTYSYSDGLQLYINGVIYSSTGSFTYTASGVPMYMLLGNDGGGTSCSPGYGGPFTGALDEFYLYTREITASDVQKLANP</sequence>
<protein>
    <recommendedName>
        <fullName evidence="3">LamG domain-containing protein</fullName>
    </recommendedName>
</protein>
<evidence type="ECO:0000313" key="2">
    <source>
        <dbReference type="Proteomes" id="UP000676336"/>
    </source>
</evidence>
<dbReference type="Pfam" id="PF13385">
    <property type="entry name" value="Laminin_G_3"/>
    <property type="match status" value="1"/>
</dbReference>
<accession>A0A8S3IAF4</accession>
<dbReference type="Gene3D" id="2.60.120.200">
    <property type="match status" value="1"/>
</dbReference>
<gene>
    <name evidence="1" type="ORF">SMN809_LOCUS73498</name>
</gene>
<dbReference type="SUPFAM" id="SSF49899">
    <property type="entry name" value="Concanavalin A-like lectins/glucanases"/>
    <property type="match status" value="1"/>
</dbReference>
<dbReference type="InterPro" id="IPR013320">
    <property type="entry name" value="ConA-like_dom_sf"/>
</dbReference>
<feature type="non-terminal residue" evidence="1">
    <location>
        <position position="1"/>
    </location>
</feature>
<name>A0A8S3IAF4_9BILA</name>
<organism evidence="1 2">
    <name type="scientific">Rotaria magnacalcarata</name>
    <dbReference type="NCBI Taxonomy" id="392030"/>
    <lineage>
        <taxon>Eukaryota</taxon>
        <taxon>Metazoa</taxon>
        <taxon>Spiralia</taxon>
        <taxon>Gnathifera</taxon>
        <taxon>Rotifera</taxon>
        <taxon>Eurotatoria</taxon>
        <taxon>Bdelloidea</taxon>
        <taxon>Philodinida</taxon>
        <taxon>Philodinidae</taxon>
        <taxon>Rotaria</taxon>
    </lineage>
</organism>
<evidence type="ECO:0008006" key="3">
    <source>
        <dbReference type="Google" id="ProtNLM"/>
    </source>
</evidence>
<dbReference type="Proteomes" id="UP000676336">
    <property type="component" value="Unassembled WGS sequence"/>
</dbReference>
<dbReference type="AlphaFoldDB" id="A0A8S3IAF4"/>
<dbReference type="EMBL" id="CAJOBI010328001">
    <property type="protein sequence ID" value="CAF5194582.1"/>
    <property type="molecule type" value="Genomic_DNA"/>
</dbReference>
<proteinExistence type="predicted"/>
<reference evidence="1" key="1">
    <citation type="submission" date="2021-02" db="EMBL/GenBank/DDBJ databases">
        <authorList>
            <person name="Nowell W R."/>
        </authorList>
    </citation>
    <scope>NUCLEOTIDE SEQUENCE</scope>
</reference>
<evidence type="ECO:0000313" key="1">
    <source>
        <dbReference type="EMBL" id="CAF5194582.1"/>
    </source>
</evidence>